<dbReference type="EMBL" id="JNBY01000040">
    <property type="protein sequence ID" value="KDN87344.1"/>
    <property type="molecule type" value="Genomic_DNA"/>
</dbReference>
<accession>A0A066Z523</accession>
<dbReference type="eggNOG" id="ENOG50320UU">
    <property type="taxonomic scope" value="Bacteria"/>
</dbReference>
<keyword evidence="1" id="KW-0472">Membrane</keyword>
<comment type="caution">
    <text evidence="2">The sequence shown here is derived from an EMBL/GenBank/DDBJ whole genome shotgun (WGS) entry which is preliminary data.</text>
</comment>
<dbReference type="AlphaFoldDB" id="A0A066Z523"/>
<organism evidence="2 3">
    <name type="scientific">Kitasatospora cheerisanensis KCTC 2395</name>
    <dbReference type="NCBI Taxonomy" id="1348663"/>
    <lineage>
        <taxon>Bacteria</taxon>
        <taxon>Bacillati</taxon>
        <taxon>Actinomycetota</taxon>
        <taxon>Actinomycetes</taxon>
        <taxon>Kitasatosporales</taxon>
        <taxon>Streptomycetaceae</taxon>
        <taxon>Kitasatospora</taxon>
    </lineage>
</organism>
<name>A0A066Z523_9ACTN</name>
<dbReference type="HOGENOM" id="CLU_2142526_0_0_11"/>
<dbReference type="Proteomes" id="UP000027178">
    <property type="component" value="Unassembled WGS sequence"/>
</dbReference>
<keyword evidence="1" id="KW-1133">Transmembrane helix</keyword>
<reference evidence="2 3" key="1">
    <citation type="submission" date="2014-05" db="EMBL/GenBank/DDBJ databases">
        <title>Draft Genome Sequence of Kitasatospora cheerisanensis KCTC 2395.</title>
        <authorList>
            <person name="Nam D.H."/>
        </authorList>
    </citation>
    <scope>NUCLEOTIDE SEQUENCE [LARGE SCALE GENOMIC DNA]</scope>
    <source>
        <strain evidence="2 3">KCTC 2395</strain>
    </source>
</reference>
<sequence length="112" mass="12114">MLPGLPGPLTSGILEQMLNSAEVMAMSATAAGTPGPHPVRGTWAWLTEKHNSSLVFLLALSLGLALVAPQVSQLWLLIVFAVVWGVTVVAFFSQFWGRHEHAHPRQRARHAA</sequence>
<evidence type="ECO:0000313" key="3">
    <source>
        <dbReference type="Proteomes" id="UP000027178"/>
    </source>
</evidence>
<evidence type="ECO:0000256" key="1">
    <source>
        <dbReference type="SAM" id="Phobius"/>
    </source>
</evidence>
<protein>
    <submittedName>
        <fullName evidence="2">Uncharacterized protein</fullName>
    </submittedName>
</protein>
<feature type="transmembrane region" description="Helical" evidence="1">
    <location>
        <begin position="74"/>
        <end position="97"/>
    </location>
</feature>
<evidence type="ECO:0000313" key="2">
    <source>
        <dbReference type="EMBL" id="KDN87344.1"/>
    </source>
</evidence>
<dbReference type="PATRIC" id="fig|1348663.4.peg.863"/>
<keyword evidence="1" id="KW-0812">Transmembrane</keyword>
<feature type="transmembrane region" description="Helical" evidence="1">
    <location>
        <begin position="50"/>
        <end position="68"/>
    </location>
</feature>
<gene>
    <name evidence="2" type="ORF">KCH_09100</name>
</gene>
<keyword evidence="3" id="KW-1185">Reference proteome</keyword>
<proteinExistence type="predicted"/>